<dbReference type="EMBL" id="JABFTV010000005">
    <property type="protein sequence ID" value="MCE8024694.1"/>
    <property type="molecule type" value="Genomic_DNA"/>
</dbReference>
<reference evidence="11 12" key="1">
    <citation type="journal article" date="2021" name="Front. Microbiol.">
        <title>Aerobic Denitrification and Heterotrophic Sulfur Oxidation in the Genus Halomonas Revealed by Six Novel Species Characterizations and Genome-Based Analysis.</title>
        <authorList>
            <person name="Wang L."/>
            <person name="Shao Z."/>
        </authorList>
    </citation>
    <scope>NUCLEOTIDE SEQUENCE [LARGE SCALE GENOMIC DNA]</scope>
    <source>
        <strain evidence="11 12">MCCC 1A11058</strain>
    </source>
</reference>
<feature type="transmembrane region" description="Helical" evidence="9">
    <location>
        <begin position="139"/>
        <end position="159"/>
    </location>
</feature>
<keyword evidence="6 9" id="KW-1133">Transmembrane helix</keyword>
<keyword evidence="5 9" id="KW-0812">Transmembrane</keyword>
<evidence type="ECO:0000256" key="6">
    <source>
        <dbReference type="ARBA" id="ARBA00022989"/>
    </source>
</evidence>
<dbReference type="PANTHER" id="PTHR35011">
    <property type="entry name" value="2,3-DIKETO-L-GULONATE TRAP TRANSPORTER SMALL PERMEASE PROTEIN YIAM"/>
    <property type="match status" value="1"/>
</dbReference>
<feature type="domain" description="Tripartite ATP-independent periplasmic transporters DctQ component" evidence="10">
    <location>
        <begin position="27"/>
        <end position="163"/>
    </location>
</feature>
<evidence type="ECO:0000256" key="4">
    <source>
        <dbReference type="ARBA" id="ARBA00022519"/>
    </source>
</evidence>
<evidence type="ECO:0000313" key="11">
    <source>
        <dbReference type="EMBL" id="MCE8024694.1"/>
    </source>
</evidence>
<organism evidence="11 12">
    <name type="scientific">Billgrantia aerodenitrificans</name>
    <dbReference type="NCBI Taxonomy" id="2733483"/>
    <lineage>
        <taxon>Bacteria</taxon>
        <taxon>Pseudomonadati</taxon>
        <taxon>Pseudomonadota</taxon>
        <taxon>Gammaproteobacteria</taxon>
        <taxon>Oceanospirillales</taxon>
        <taxon>Halomonadaceae</taxon>
        <taxon>Billgrantia</taxon>
    </lineage>
</organism>
<keyword evidence="12" id="KW-1185">Reference proteome</keyword>
<dbReference type="RefSeq" id="WP_234254014.1">
    <property type="nucleotide sequence ID" value="NZ_JABFTV010000005.1"/>
</dbReference>
<keyword evidence="2 9" id="KW-0813">Transport</keyword>
<sequence>MYRSIVIFSDWLDWLTRRLAVLCLTAMLVFVAIQVIARYAFSAPPSWTEEMARYMMVWSGLLGATLSFKSKDDPALFKDPCHDKGSPWWQLTALVRGTAVLIFLVPIIYFSIFGPGMDTTRGFIARQARLSADTLGFPMSWVAMAVPICAAIILVHLLARACELKMAESTRMSRISGQEPRGPR</sequence>
<keyword evidence="7 9" id="KW-0472">Membrane</keyword>
<evidence type="ECO:0000256" key="1">
    <source>
        <dbReference type="ARBA" id="ARBA00004429"/>
    </source>
</evidence>
<evidence type="ECO:0000313" key="12">
    <source>
        <dbReference type="Proteomes" id="UP001320272"/>
    </source>
</evidence>
<evidence type="ECO:0000256" key="3">
    <source>
        <dbReference type="ARBA" id="ARBA00022475"/>
    </source>
</evidence>
<evidence type="ECO:0000256" key="2">
    <source>
        <dbReference type="ARBA" id="ARBA00022448"/>
    </source>
</evidence>
<keyword evidence="3" id="KW-1003">Cell membrane</keyword>
<dbReference type="Proteomes" id="UP001320272">
    <property type="component" value="Unassembled WGS sequence"/>
</dbReference>
<dbReference type="InterPro" id="IPR007387">
    <property type="entry name" value="TRAP_DctQ"/>
</dbReference>
<comment type="similarity">
    <text evidence="8 9">Belongs to the TRAP transporter small permease family.</text>
</comment>
<dbReference type="InterPro" id="IPR055348">
    <property type="entry name" value="DctQ"/>
</dbReference>
<keyword evidence="4 9" id="KW-0997">Cell inner membrane</keyword>
<name>A0ABS9ASC6_9GAMM</name>
<evidence type="ECO:0000256" key="8">
    <source>
        <dbReference type="ARBA" id="ARBA00038436"/>
    </source>
</evidence>
<comment type="caution">
    <text evidence="11">The sequence shown here is derived from an EMBL/GenBank/DDBJ whole genome shotgun (WGS) entry which is preliminary data.</text>
</comment>
<comment type="subcellular location">
    <subcellularLocation>
        <location evidence="1 9">Cell inner membrane</location>
        <topology evidence="1 9">Multi-pass membrane protein</topology>
    </subcellularLocation>
</comment>
<dbReference type="PANTHER" id="PTHR35011:SF2">
    <property type="entry name" value="2,3-DIKETO-L-GULONATE TRAP TRANSPORTER SMALL PERMEASE PROTEIN YIAM"/>
    <property type="match status" value="1"/>
</dbReference>
<proteinExistence type="inferred from homology"/>
<comment type="subunit">
    <text evidence="9">The complex comprises the extracytoplasmic solute receptor protein and the two transmembrane proteins.</text>
</comment>
<comment type="caution">
    <text evidence="9">Lacks conserved residue(s) required for the propagation of feature annotation.</text>
</comment>
<dbReference type="Pfam" id="PF04290">
    <property type="entry name" value="DctQ"/>
    <property type="match status" value="1"/>
</dbReference>
<evidence type="ECO:0000256" key="9">
    <source>
        <dbReference type="RuleBase" id="RU369079"/>
    </source>
</evidence>
<feature type="transmembrane region" description="Helical" evidence="9">
    <location>
        <begin position="20"/>
        <end position="39"/>
    </location>
</feature>
<evidence type="ECO:0000256" key="7">
    <source>
        <dbReference type="ARBA" id="ARBA00023136"/>
    </source>
</evidence>
<evidence type="ECO:0000256" key="5">
    <source>
        <dbReference type="ARBA" id="ARBA00022692"/>
    </source>
</evidence>
<accession>A0ABS9ASC6</accession>
<comment type="function">
    <text evidence="9">Part of the tripartite ATP-independent periplasmic (TRAP) transport system.</text>
</comment>
<gene>
    <name evidence="11" type="ORF">HOP59_11180</name>
</gene>
<evidence type="ECO:0000259" key="10">
    <source>
        <dbReference type="Pfam" id="PF04290"/>
    </source>
</evidence>
<feature type="transmembrane region" description="Helical" evidence="9">
    <location>
        <begin position="88"/>
        <end position="112"/>
    </location>
</feature>
<protein>
    <recommendedName>
        <fullName evidence="9">TRAP transporter small permease protein</fullName>
    </recommendedName>
</protein>